<evidence type="ECO:0000313" key="4">
    <source>
        <dbReference type="Proteomes" id="UP001501490"/>
    </source>
</evidence>
<dbReference type="InterPro" id="IPR057666">
    <property type="entry name" value="DrpA_SLOG"/>
</dbReference>
<dbReference type="NCBIfam" id="TIGR00732">
    <property type="entry name" value="dprA"/>
    <property type="match status" value="1"/>
</dbReference>
<dbReference type="RefSeq" id="WP_344807342.1">
    <property type="nucleotide sequence ID" value="NZ_BAABAB010000028.1"/>
</dbReference>
<comment type="caution">
    <text evidence="3">The sequence shown here is derived from an EMBL/GenBank/DDBJ whole genome shotgun (WGS) entry which is preliminary data.</text>
</comment>
<dbReference type="Proteomes" id="UP001501490">
    <property type="component" value="Unassembled WGS sequence"/>
</dbReference>
<dbReference type="PANTHER" id="PTHR43022:SF1">
    <property type="entry name" value="PROTEIN SMF"/>
    <property type="match status" value="1"/>
</dbReference>
<accession>A0ABP7AFZ4</accession>
<evidence type="ECO:0000313" key="3">
    <source>
        <dbReference type="EMBL" id="GAA3631161.1"/>
    </source>
</evidence>
<keyword evidence="4" id="KW-1185">Reference proteome</keyword>
<dbReference type="PANTHER" id="PTHR43022">
    <property type="entry name" value="PROTEIN SMF"/>
    <property type="match status" value="1"/>
</dbReference>
<evidence type="ECO:0000259" key="2">
    <source>
        <dbReference type="Pfam" id="PF02481"/>
    </source>
</evidence>
<dbReference type="SUPFAM" id="SSF102405">
    <property type="entry name" value="MCP/YpsA-like"/>
    <property type="match status" value="1"/>
</dbReference>
<dbReference type="Gene3D" id="3.40.50.450">
    <property type="match status" value="1"/>
</dbReference>
<gene>
    <name evidence="3" type="primary">dprA</name>
    <name evidence="3" type="ORF">GCM10022236_37150</name>
</gene>
<dbReference type="EMBL" id="BAABAB010000028">
    <property type="protein sequence ID" value="GAA3631161.1"/>
    <property type="molecule type" value="Genomic_DNA"/>
</dbReference>
<dbReference type="InterPro" id="IPR003488">
    <property type="entry name" value="DprA"/>
</dbReference>
<feature type="domain" description="Smf/DprA SLOG" evidence="2">
    <location>
        <begin position="72"/>
        <end position="291"/>
    </location>
</feature>
<comment type="similarity">
    <text evidence="1">Belongs to the DprA/Smf family.</text>
</comment>
<evidence type="ECO:0000256" key="1">
    <source>
        <dbReference type="ARBA" id="ARBA00006525"/>
    </source>
</evidence>
<organism evidence="3 4">
    <name type="scientific">Microlunatus ginsengisoli</name>
    <dbReference type="NCBI Taxonomy" id="363863"/>
    <lineage>
        <taxon>Bacteria</taxon>
        <taxon>Bacillati</taxon>
        <taxon>Actinomycetota</taxon>
        <taxon>Actinomycetes</taxon>
        <taxon>Propionibacteriales</taxon>
        <taxon>Propionibacteriaceae</taxon>
        <taxon>Microlunatus</taxon>
    </lineage>
</organism>
<sequence>MSEPSERAARMALSAVVDAGDPALAALVADVGPIEAWELVRRNALGEPVGRRAAEIDHRQIAVLARHYRIRFVVPGDEEWPAGLDDLRFLAPIQRRAGVPVGLWLRGPGHLGQLCERAVSMVGSRAATAYGTQTASELAMDLAGRGTTVVSGGAYGIDTAAHRGALAGEGATVAVLANGVDVPYPKGNAPLLTGIARDHVIVSELPPGETPSRVRFLARNRIIAAMARGTVVVEAAERSGARNTASWTVDCGRQLMAVPGPVYSAMSSGPHQLVRSGQASLVTSAAEVLELVAGIGECLIAPPRGSARATDDLDERQLAVFEALPSRSRAAVGDVALRAGLSVPVTLAELAGLERLGLAEGDEQGWRTSRATEARSAG</sequence>
<dbReference type="Pfam" id="PF02481">
    <property type="entry name" value="DNA_processg_A"/>
    <property type="match status" value="1"/>
</dbReference>
<reference evidence="4" key="1">
    <citation type="journal article" date="2019" name="Int. J. Syst. Evol. Microbiol.">
        <title>The Global Catalogue of Microorganisms (GCM) 10K type strain sequencing project: providing services to taxonomists for standard genome sequencing and annotation.</title>
        <authorList>
            <consortium name="The Broad Institute Genomics Platform"/>
            <consortium name="The Broad Institute Genome Sequencing Center for Infectious Disease"/>
            <person name="Wu L."/>
            <person name="Ma J."/>
        </authorList>
    </citation>
    <scope>NUCLEOTIDE SEQUENCE [LARGE SCALE GENOMIC DNA]</scope>
    <source>
        <strain evidence="4">JCM 16929</strain>
    </source>
</reference>
<protein>
    <submittedName>
        <fullName evidence="3">DNA-processing protein DprA</fullName>
    </submittedName>
</protein>
<name>A0ABP7AFZ4_9ACTN</name>
<proteinExistence type="inferred from homology"/>